<feature type="compositionally biased region" description="Polar residues" evidence="1">
    <location>
        <begin position="8"/>
        <end position="20"/>
    </location>
</feature>
<dbReference type="Proteomes" id="UP000585474">
    <property type="component" value="Unassembled WGS sequence"/>
</dbReference>
<evidence type="ECO:0000256" key="1">
    <source>
        <dbReference type="SAM" id="MobiDB-lite"/>
    </source>
</evidence>
<feature type="compositionally biased region" description="Gly residues" evidence="1">
    <location>
        <begin position="84"/>
        <end position="93"/>
    </location>
</feature>
<gene>
    <name evidence="2" type="ORF">Acr_01g0001960</name>
</gene>
<protein>
    <submittedName>
        <fullName evidence="2">Uncharacterized protein</fullName>
    </submittedName>
</protein>
<reference evidence="2 3" key="1">
    <citation type="submission" date="2019-07" db="EMBL/GenBank/DDBJ databases">
        <title>De Novo Assembly of kiwifruit Actinidia rufa.</title>
        <authorList>
            <person name="Sugita-Konishi S."/>
            <person name="Sato K."/>
            <person name="Mori E."/>
            <person name="Abe Y."/>
            <person name="Kisaki G."/>
            <person name="Hamano K."/>
            <person name="Suezawa K."/>
            <person name="Otani M."/>
            <person name="Fukuda T."/>
            <person name="Manabe T."/>
            <person name="Gomi K."/>
            <person name="Tabuchi M."/>
            <person name="Akimitsu K."/>
            <person name="Kataoka I."/>
        </authorList>
    </citation>
    <scope>NUCLEOTIDE SEQUENCE [LARGE SCALE GENOMIC DNA]</scope>
    <source>
        <strain evidence="3">cv. Fuchu</strain>
    </source>
</reference>
<evidence type="ECO:0000313" key="3">
    <source>
        <dbReference type="Proteomes" id="UP000585474"/>
    </source>
</evidence>
<dbReference type="PANTHER" id="PTHR36410:SF1">
    <property type="entry name" value="EXPRESSED PROTEIN"/>
    <property type="match status" value="1"/>
</dbReference>
<comment type="caution">
    <text evidence="2">The sequence shown here is derived from an EMBL/GenBank/DDBJ whole genome shotgun (WGS) entry which is preliminary data.</text>
</comment>
<feature type="region of interest" description="Disordered" evidence="1">
    <location>
        <begin position="1"/>
        <end position="20"/>
    </location>
</feature>
<evidence type="ECO:0000313" key="2">
    <source>
        <dbReference type="EMBL" id="GFY80387.1"/>
    </source>
</evidence>
<dbReference type="PANTHER" id="PTHR36410">
    <property type="entry name" value="EXPRESSED PROTEIN"/>
    <property type="match status" value="1"/>
</dbReference>
<sequence>MLRALRSVRSQPPTLFSSPLQYQIGRRNSGLRFQQPATGAKNQSQETNNKMEKQQQKPEQTNNRNAKPGDIHVLFPNSDPSLSCGGGGGGGGGGRRDVMSDSFGEGYATRSDEEGFGGTYSGNDSFAKQEQLDKTKIIHDNHPGSLSLSLCITF</sequence>
<name>A0A7J0E3Z3_9ERIC</name>
<feature type="compositionally biased region" description="Polar residues" evidence="1">
    <location>
        <begin position="31"/>
        <end position="48"/>
    </location>
</feature>
<accession>A0A7J0E3Z3</accession>
<dbReference type="EMBL" id="BJWL01000001">
    <property type="protein sequence ID" value="GFY80387.1"/>
    <property type="molecule type" value="Genomic_DNA"/>
</dbReference>
<dbReference type="AlphaFoldDB" id="A0A7J0E3Z3"/>
<keyword evidence="3" id="KW-1185">Reference proteome</keyword>
<organism evidence="2 3">
    <name type="scientific">Actinidia rufa</name>
    <dbReference type="NCBI Taxonomy" id="165716"/>
    <lineage>
        <taxon>Eukaryota</taxon>
        <taxon>Viridiplantae</taxon>
        <taxon>Streptophyta</taxon>
        <taxon>Embryophyta</taxon>
        <taxon>Tracheophyta</taxon>
        <taxon>Spermatophyta</taxon>
        <taxon>Magnoliopsida</taxon>
        <taxon>eudicotyledons</taxon>
        <taxon>Gunneridae</taxon>
        <taxon>Pentapetalae</taxon>
        <taxon>asterids</taxon>
        <taxon>Ericales</taxon>
        <taxon>Actinidiaceae</taxon>
        <taxon>Actinidia</taxon>
    </lineage>
</organism>
<proteinExistence type="predicted"/>
<feature type="region of interest" description="Disordered" evidence="1">
    <location>
        <begin position="27"/>
        <end position="127"/>
    </location>
</feature>
<dbReference type="OrthoDB" id="1702799at2759"/>